<dbReference type="EMBL" id="LR797453">
    <property type="protein sequence ID" value="CAB4217176.1"/>
    <property type="molecule type" value="Genomic_DNA"/>
</dbReference>
<feature type="domain" description="Terminase large subunit-like endonuclease" evidence="3">
    <location>
        <begin position="382"/>
        <end position="662"/>
    </location>
</feature>
<gene>
    <name evidence="4" type="ORF">UFOVP1139_18</name>
    <name evidence="5" type="ORF">UFOVP1209_3</name>
    <name evidence="6" type="ORF">UFOVP1499_17</name>
    <name evidence="7" type="ORF">UFOVP1646_18</name>
</gene>
<reference evidence="7" key="1">
    <citation type="submission" date="2020-05" db="EMBL/GenBank/DDBJ databases">
        <authorList>
            <person name="Chiriac C."/>
            <person name="Salcher M."/>
            <person name="Ghai R."/>
            <person name="Kavagutti S V."/>
        </authorList>
    </citation>
    <scope>NUCLEOTIDE SEQUENCE</scope>
</reference>
<proteinExistence type="predicted"/>
<evidence type="ECO:0000313" key="4">
    <source>
        <dbReference type="EMBL" id="CAB4186120.1"/>
    </source>
</evidence>
<evidence type="ECO:0000259" key="3">
    <source>
        <dbReference type="Pfam" id="PF20441"/>
    </source>
</evidence>
<accession>A0A6J5T3D2</accession>
<feature type="region of interest" description="Disordered" evidence="1">
    <location>
        <begin position="31"/>
        <end position="108"/>
    </location>
</feature>
<dbReference type="PANTHER" id="PTHR41287">
    <property type="match status" value="1"/>
</dbReference>
<dbReference type="PANTHER" id="PTHR41287:SF1">
    <property type="entry name" value="PROTEIN YMFN"/>
    <property type="match status" value="1"/>
</dbReference>
<dbReference type="InterPro" id="IPR005021">
    <property type="entry name" value="Terminase_largesu-like"/>
</dbReference>
<evidence type="ECO:0000313" key="7">
    <source>
        <dbReference type="EMBL" id="CAB4222265.1"/>
    </source>
</evidence>
<dbReference type="EMBL" id="LR797508">
    <property type="protein sequence ID" value="CAB4222265.1"/>
    <property type="molecule type" value="Genomic_DNA"/>
</dbReference>
<name>A0A6J5T3D2_9CAUD</name>
<evidence type="ECO:0000313" key="5">
    <source>
        <dbReference type="EMBL" id="CAB4189509.1"/>
    </source>
</evidence>
<dbReference type="Pfam" id="PF03354">
    <property type="entry name" value="TerL_ATPase"/>
    <property type="match status" value="1"/>
</dbReference>
<dbReference type="InterPro" id="IPR027417">
    <property type="entry name" value="P-loop_NTPase"/>
</dbReference>
<dbReference type="GO" id="GO:0004519">
    <property type="term" value="F:endonuclease activity"/>
    <property type="evidence" value="ECO:0007669"/>
    <property type="project" value="InterPro"/>
</dbReference>
<organism evidence="7">
    <name type="scientific">uncultured Caudovirales phage</name>
    <dbReference type="NCBI Taxonomy" id="2100421"/>
    <lineage>
        <taxon>Viruses</taxon>
        <taxon>Duplodnaviria</taxon>
        <taxon>Heunggongvirae</taxon>
        <taxon>Uroviricota</taxon>
        <taxon>Caudoviricetes</taxon>
        <taxon>Peduoviridae</taxon>
        <taxon>Maltschvirus</taxon>
        <taxon>Maltschvirus maltsch</taxon>
    </lineage>
</organism>
<protein>
    <submittedName>
        <fullName evidence="7">COG4626 Phage terminase-like protein, large subunit</fullName>
    </submittedName>
</protein>
<dbReference type="Gene3D" id="3.40.50.300">
    <property type="entry name" value="P-loop containing nucleotide triphosphate hydrolases"/>
    <property type="match status" value="1"/>
</dbReference>
<dbReference type="EMBL" id="LR797087">
    <property type="protein sequence ID" value="CAB4186120.1"/>
    <property type="molecule type" value="Genomic_DNA"/>
</dbReference>
<dbReference type="Pfam" id="PF20441">
    <property type="entry name" value="TerL_nuclease"/>
    <property type="match status" value="1"/>
</dbReference>
<evidence type="ECO:0000313" key="6">
    <source>
        <dbReference type="EMBL" id="CAB4217176.1"/>
    </source>
</evidence>
<sequence>MKDEDVEIAVRGAGIRSTWQAIGLWRQLDEVEPEAAAEQPIVPTVRDSTKRRGPSHRSAGGQSGPQDGPKEPVGSVPIVPRGTRKRKPKQVASIIIDPPGIPRGGTPVRWAPPCGSIGEGTEPGKVSNQGAYPAIDRSDSYARGVVGGIVPAPKRIKAACARYLAERADPAGMGIAWNVTELDAFVTRAQVMGMTLLPWQVHACAVLLARRRSDDGTPATRYALWSVARGAGKTGLVVALLEWLLSTGDDVELACVATQQEKANIIHGRIMKMHKGEDRWRFVGGGGSTTIGLIEHKKAALKAMPCTDNAMDGICPRLLIADEASRMDAAILRAMSSVTKTRTGQMLFITTPDRDQKVRELWPYWQACEIGLDQGTPLPEGWWALLWGMDAEDNPDSDLAVQHANPSAGVLISIRDIRSKIANALATADPRAREETWLQELATFTDDLAGALPLELLDRVSVEEDWDMLQGAAGVVAVDFSQGGFAFGSQCDLTSLCLAVWDGTKVHTRGYHWWAGADIAFDEKRTRQPLQKWVDDHALSLAGGPTIDLDLVEARLVEICRTYDVRAFVADPVGKASAWAAQMERKHGWKWHKAPQTIVWMGGGWAVWSDWIRAERIRCKPDPVLRACLASARLYVGLTGLAMPVKQKSTSNIDALTAQVMAARVLNDLQIMGGSMYETQPGF</sequence>
<evidence type="ECO:0000259" key="2">
    <source>
        <dbReference type="Pfam" id="PF03354"/>
    </source>
</evidence>
<feature type="domain" description="Terminase large subunit-like ATPase" evidence="2">
    <location>
        <begin position="198"/>
        <end position="360"/>
    </location>
</feature>
<dbReference type="InterPro" id="IPR046462">
    <property type="entry name" value="TerL_nuclease"/>
</dbReference>
<evidence type="ECO:0000256" key="1">
    <source>
        <dbReference type="SAM" id="MobiDB-lite"/>
    </source>
</evidence>
<dbReference type="EMBL" id="LR797140">
    <property type="protein sequence ID" value="CAB4189509.1"/>
    <property type="molecule type" value="Genomic_DNA"/>
</dbReference>
<dbReference type="InterPro" id="IPR046461">
    <property type="entry name" value="TerL_ATPase"/>
</dbReference>